<dbReference type="PROSITE" id="PS51420">
    <property type="entry name" value="RHO"/>
    <property type="match status" value="1"/>
</dbReference>
<evidence type="ECO:0000313" key="5">
    <source>
        <dbReference type="Proteomes" id="UP000241769"/>
    </source>
</evidence>
<proteinExistence type="predicted"/>
<dbReference type="Pfam" id="PF00071">
    <property type="entry name" value="Ras"/>
    <property type="match status" value="1"/>
</dbReference>
<feature type="transmembrane region" description="Helical" evidence="3">
    <location>
        <begin position="189"/>
        <end position="219"/>
    </location>
</feature>
<dbReference type="STRING" id="1890364.A0A2P6NAF2"/>
<dbReference type="SUPFAM" id="SSF52540">
    <property type="entry name" value="P-loop containing nucleoside triphosphate hydrolases"/>
    <property type="match status" value="1"/>
</dbReference>
<keyword evidence="3" id="KW-1133">Transmembrane helix</keyword>
<dbReference type="OrthoDB" id="25896at2759"/>
<feature type="transmembrane region" description="Helical" evidence="3">
    <location>
        <begin position="12"/>
        <end position="38"/>
    </location>
</feature>
<dbReference type="Proteomes" id="UP000241769">
    <property type="component" value="Unassembled WGS sequence"/>
</dbReference>
<dbReference type="InterPro" id="IPR003578">
    <property type="entry name" value="Small_GTPase_Rho"/>
</dbReference>
<dbReference type="InterPro" id="IPR027417">
    <property type="entry name" value="P-loop_NTPase"/>
</dbReference>
<keyword evidence="5" id="KW-1185">Reference proteome</keyword>
<keyword evidence="2" id="KW-0342">GTP-binding</keyword>
<reference evidence="4 5" key="1">
    <citation type="journal article" date="2018" name="Genome Biol. Evol.">
        <title>Multiple Roots of Fruiting Body Formation in Amoebozoa.</title>
        <authorList>
            <person name="Hillmann F."/>
            <person name="Forbes G."/>
            <person name="Novohradska S."/>
            <person name="Ferling I."/>
            <person name="Riege K."/>
            <person name="Groth M."/>
            <person name="Westermann M."/>
            <person name="Marz M."/>
            <person name="Spaller T."/>
            <person name="Winckler T."/>
            <person name="Schaap P."/>
            <person name="Glockner G."/>
        </authorList>
    </citation>
    <scope>NUCLEOTIDE SEQUENCE [LARGE SCALE GENOMIC DNA]</scope>
    <source>
        <strain evidence="4 5">Jena</strain>
    </source>
</reference>
<protein>
    <submittedName>
        <fullName evidence="4">Small GTPase</fullName>
    </submittedName>
</protein>
<accession>A0A2P6NAF2</accession>
<dbReference type="Gene3D" id="3.40.50.300">
    <property type="entry name" value="P-loop containing nucleotide triphosphate hydrolases"/>
    <property type="match status" value="1"/>
</dbReference>
<dbReference type="GO" id="GO:0005525">
    <property type="term" value="F:GTP binding"/>
    <property type="evidence" value="ECO:0007669"/>
    <property type="project" value="UniProtKB-KW"/>
</dbReference>
<dbReference type="InterPro" id="IPR001806">
    <property type="entry name" value="Small_GTPase"/>
</dbReference>
<sequence>MVIAFNCGKITWLSLAIFSTILTLGALSAAISIPIYVWNEKGTYEQGGTQVFIENNGEAAINGTLRPHELIDFRWDHLVTRDPNDDEGIQVCFYRLGAEGDHYCPDDFGLVNIRVSIKSGKNPKLIPGYSSSYVDPISHCSDVIKSCQGSIFIVVGLEDSNETSYECDFFGKIKRERLDVGTCGINRVVYTWILISVALPLITLCFCCMCVSVLFWFAFRRSMVVTPMRTMLRREEAARWKIGLSNWLIREVWCLLCTPEREYSKRSTLVNYATVEVWREMKHEGAKQAQPKRETIMHASPTPLTVVVLGDAAIGKKSLITSYKGMWPREYEPQIPKQAETELFIEVAWVTANDAAFELMGPLCFPATADVFILCFSIARPMSLLNIRDKWLPELKNRANHARIILCGTMSDLRYDPDTVDALHAQGLAPICPRWASDTATKMSIDTYIECSSTAQKGLDSLFFEIASSSRRQHSMEQVEILHARRRSDSDAQQCCCDMRVRAKSSQASLKRKHSKVKKLLTGHS</sequence>
<dbReference type="GO" id="GO:0007264">
    <property type="term" value="P:small GTPase-mediated signal transduction"/>
    <property type="evidence" value="ECO:0007669"/>
    <property type="project" value="InterPro"/>
</dbReference>
<dbReference type="SMART" id="SM00174">
    <property type="entry name" value="RHO"/>
    <property type="match status" value="1"/>
</dbReference>
<evidence type="ECO:0000256" key="3">
    <source>
        <dbReference type="SAM" id="Phobius"/>
    </source>
</evidence>
<evidence type="ECO:0000313" key="4">
    <source>
        <dbReference type="EMBL" id="PRP80934.1"/>
    </source>
</evidence>
<comment type="caution">
    <text evidence="4">The sequence shown here is derived from an EMBL/GenBank/DDBJ whole genome shotgun (WGS) entry which is preliminary data.</text>
</comment>
<dbReference type="PANTHER" id="PTHR24072">
    <property type="entry name" value="RHO FAMILY GTPASE"/>
    <property type="match status" value="1"/>
</dbReference>
<dbReference type="EMBL" id="MDYQ01000134">
    <property type="protein sequence ID" value="PRP80934.1"/>
    <property type="molecule type" value="Genomic_DNA"/>
</dbReference>
<evidence type="ECO:0000256" key="2">
    <source>
        <dbReference type="ARBA" id="ARBA00023134"/>
    </source>
</evidence>
<evidence type="ECO:0000256" key="1">
    <source>
        <dbReference type="ARBA" id="ARBA00022741"/>
    </source>
</evidence>
<keyword evidence="3" id="KW-0472">Membrane</keyword>
<keyword evidence="1" id="KW-0547">Nucleotide-binding</keyword>
<dbReference type="GO" id="GO:0003924">
    <property type="term" value="F:GTPase activity"/>
    <property type="evidence" value="ECO:0007669"/>
    <property type="project" value="InterPro"/>
</dbReference>
<keyword evidence="3" id="KW-0812">Transmembrane</keyword>
<dbReference type="InParanoid" id="A0A2P6NAF2"/>
<name>A0A2P6NAF2_9EUKA</name>
<dbReference type="PRINTS" id="PR00449">
    <property type="entry name" value="RASTRNSFRMNG"/>
</dbReference>
<organism evidence="4 5">
    <name type="scientific">Planoprotostelium fungivorum</name>
    <dbReference type="NCBI Taxonomy" id="1890364"/>
    <lineage>
        <taxon>Eukaryota</taxon>
        <taxon>Amoebozoa</taxon>
        <taxon>Evosea</taxon>
        <taxon>Variosea</taxon>
        <taxon>Cavosteliida</taxon>
        <taxon>Cavosteliaceae</taxon>
        <taxon>Planoprotostelium</taxon>
    </lineage>
</organism>
<gene>
    <name evidence="4" type="ORF">PROFUN_11263</name>
</gene>
<dbReference type="AlphaFoldDB" id="A0A2P6NAF2"/>